<dbReference type="AlphaFoldDB" id="A0AAE1EC29"/>
<evidence type="ECO:0000313" key="2">
    <source>
        <dbReference type="EMBL" id="KAK3801195.1"/>
    </source>
</evidence>
<gene>
    <name evidence="2" type="ORF">RRG08_004406</name>
</gene>
<organism evidence="2 3">
    <name type="scientific">Elysia crispata</name>
    <name type="common">lettuce slug</name>
    <dbReference type="NCBI Taxonomy" id="231223"/>
    <lineage>
        <taxon>Eukaryota</taxon>
        <taxon>Metazoa</taxon>
        <taxon>Spiralia</taxon>
        <taxon>Lophotrochozoa</taxon>
        <taxon>Mollusca</taxon>
        <taxon>Gastropoda</taxon>
        <taxon>Heterobranchia</taxon>
        <taxon>Euthyneura</taxon>
        <taxon>Panpulmonata</taxon>
        <taxon>Sacoglossa</taxon>
        <taxon>Placobranchoidea</taxon>
        <taxon>Plakobranchidae</taxon>
        <taxon>Elysia</taxon>
    </lineage>
</organism>
<evidence type="ECO:0000313" key="3">
    <source>
        <dbReference type="Proteomes" id="UP001283361"/>
    </source>
</evidence>
<accession>A0AAE1EC29</accession>
<comment type="caution">
    <text evidence="2">The sequence shown here is derived from an EMBL/GenBank/DDBJ whole genome shotgun (WGS) entry which is preliminary data.</text>
</comment>
<sequence>MDRGAYPLCRGDGDETSSGGDDGDQIKKAITELVITHYNLVMGRHYTIGSTTGVLSGFSIRFVTTNKTVSRFPKERCRKKSL</sequence>
<dbReference type="Proteomes" id="UP001283361">
    <property type="component" value="Unassembled WGS sequence"/>
</dbReference>
<name>A0AAE1EC29_9GAST</name>
<evidence type="ECO:0000256" key="1">
    <source>
        <dbReference type="SAM" id="MobiDB-lite"/>
    </source>
</evidence>
<feature type="region of interest" description="Disordered" evidence="1">
    <location>
        <begin position="1"/>
        <end position="24"/>
    </location>
</feature>
<keyword evidence="3" id="KW-1185">Reference proteome</keyword>
<proteinExistence type="predicted"/>
<dbReference type="EMBL" id="JAWDGP010000360">
    <property type="protein sequence ID" value="KAK3801195.1"/>
    <property type="molecule type" value="Genomic_DNA"/>
</dbReference>
<protein>
    <submittedName>
        <fullName evidence="2">Uncharacterized protein</fullName>
    </submittedName>
</protein>
<reference evidence="2" key="1">
    <citation type="journal article" date="2023" name="G3 (Bethesda)">
        <title>A reference genome for the long-term kleptoplast-retaining sea slug Elysia crispata morphotype clarki.</title>
        <authorList>
            <person name="Eastman K.E."/>
            <person name="Pendleton A.L."/>
            <person name="Shaikh M.A."/>
            <person name="Suttiyut T."/>
            <person name="Ogas R."/>
            <person name="Tomko P."/>
            <person name="Gavelis G."/>
            <person name="Widhalm J.R."/>
            <person name="Wisecaver J.H."/>
        </authorList>
    </citation>
    <scope>NUCLEOTIDE SEQUENCE</scope>
    <source>
        <strain evidence="2">ECLA1</strain>
    </source>
</reference>